<protein>
    <submittedName>
        <fullName evidence="2">MBL fold metallo-hydrolase</fullName>
    </submittedName>
</protein>
<dbReference type="AlphaFoldDB" id="A0A6N6RJ66"/>
<dbReference type="RefSeq" id="WP_151667180.1">
    <property type="nucleotide sequence ID" value="NZ_WBVO01000004.1"/>
</dbReference>
<keyword evidence="3" id="KW-1185">Reference proteome</keyword>
<accession>A0A6N6RJ66</accession>
<dbReference type="Gene3D" id="3.60.15.10">
    <property type="entry name" value="Ribonuclease Z/Hydroxyacylglutathione hydrolase-like"/>
    <property type="match status" value="1"/>
</dbReference>
<evidence type="ECO:0000313" key="2">
    <source>
        <dbReference type="EMBL" id="KAB2810391.1"/>
    </source>
</evidence>
<evidence type="ECO:0000259" key="1">
    <source>
        <dbReference type="Pfam" id="PF12706"/>
    </source>
</evidence>
<dbReference type="GO" id="GO:0005737">
    <property type="term" value="C:cytoplasm"/>
    <property type="evidence" value="ECO:0007669"/>
    <property type="project" value="TreeGrafter"/>
</dbReference>
<proteinExistence type="predicted"/>
<dbReference type="GO" id="GO:0008270">
    <property type="term" value="F:zinc ion binding"/>
    <property type="evidence" value="ECO:0007669"/>
    <property type="project" value="InterPro"/>
</dbReference>
<dbReference type="Pfam" id="PF12706">
    <property type="entry name" value="Lactamase_B_2"/>
    <property type="match status" value="1"/>
</dbReference>
<dbReference type="SUPFAM" id="SSF56281">
    <property type="entry name" value="Metallo-hydrolase/oxidoreductase"/>
    <property type="match status" value="1"/>
</dbReference>
<dbReference type="PANTHER" id="PTHR15032">
    <property type="entry name" value="N-ACYL-PHOSPHATIDYLETHANOLAMINE-HYDROLYZING PHOSPHOLIPASE D"/>
    <property type="match status" value="1"/>
</dbReference>
<dbReference type="InterPro" id="IPR024884">
    <property type="entry name" value="NAPE-PLD"/>
</dbReference>
<dbReference type="PIRSF" id="PIRSF038896">
    <property type="entry name" value="NAPE-PLD"/>
    <property type="match status" value="1"/>
</dbReference>
<comment type="caution">
    <text evidence="2">The sequence shown here is derived from an EMBL/GenBank/DDBJ whole genome shotgun (WGS) entry which is preliminary data.</text>
</comment>
<gene>
    <name evidence="2" type="ORF">F8C67_07325</name>
</gene>
<keyword evidence="2" id="KW-0378">Hydrolase</keyword>
<feature type="domain" description="Metallo-beta-lactamase" evidence="1">
    <location>
        <begin position="100"/>
        <end position="294"/>
    </location>
</feature>
<sequence length="346" mass="39290">MTKQFGGKISAEELARYEASPNWKNGAFRNLEPTTMSISMSQLPGMIAKQIKGSKPSAPEKPISVIPFDKAEFLSDSDDPKFIWYGHSVLLMRWRGKTMMIDPMLGPNAAPIAPGGVKRFSKNTLDLIDDFPDIDLVLITHDHYDHLDMASILKLRGKVKAFYVALGVKRHLLRWGIAEENITEFDWWDFTTFNGIQITFTPTRHFSGRGLKDRAKSLWGGWAFVGPKFKVWFSGDGGYGKHFKKIGEKLGPFNLSFMECGQYSPDWHLIHMFPEESVQAAMDVGTTTAIPVHWAGFKLSYAHTWFQPMEEIIEHSDPLSLIVGTPAIGELFSIKDIPTERWWEEY</sequence>
<dbReference type="Proteomes" id="UP000468650">
    <property type="component" value="Unassembled WGS sequence"/>
</dbReference>
<evidence type="ECO:0000313" key="3">
    <source>
        <dbReference type="Proteomes" id="UP000468650"/>
    </source>
</evidence>
<name>A0A6N6RJ66_9FLAO</name>
<dbReference type="PANTHER" id="PTHR15032:SF4">
    <property type="entry name" value="N-ACYL-PHOSPHATIDYLETHANOLAMINE-HYDROLYZING PHOSPHOLIPASE D"/>
    <property type="match status" value="1"/>
</dbReference>
<dbReference type="GO" id="GO:0070290">
    <property type="term" value="F:N-acylphosphatidylethanolamine-specific phospholipase D activity"/>
    <property type="evidence" value="ECO:0007669"/>
    <property type="project" value="InterPro"/>
</dbReference>
<dbReference type="OrthoDB" id="9805728at2"/>
<organism evidence="2 3">
    <name type="scientific">Phaeocystidibacter luteus</name>
    <dbReference type="NCBI Taxonomy" id="911197"/>
    <lineage>
        <taxon>Bacteria</taxon>
        <taxon>Pseudomonadati</taxon>
        <taxon>Bacteroidota</taxon>
        <taxon>Flavobacteriia</taxon>
        <taxon>Flavobacteriales</taxon>
        <taxon>Phaeocystidibacteraceae</taxon>
        <taxon>Phaeocystidibacter</taxon>
    </lineage>
</organism>
<reference evidence="2 3" key="1">
    <citation type="submission" date="2019-09" db="EMBL/GenBank/DDBJ databases">
        <title>Genomes of family Cryomorphaceae.</title>
        <authorList>
            <person name="Bowman J.P."/>
        </authorList>
    </citation>
    <scope>NUCLEOTIDE SEQUENCE [LARGE SCALE GENOMIC DNA]</scope>
    <source>
        <strain evidence="2 3">LMG 25704</strain>
    </source>
</reference>
<dbReference type="EMBL" id="WBVO01000004">
    <property type="protein sequence ID" value="KAB2810391.1"/>
    <property type="molecule type" value="Genomic_DNA"/>
</dbReference>
<dbReference type="InterPro" id="IPR036866">
    <property type="entry name" value="RibonucZ/Hydroxyglut_hydro"/>
</dbReference>
<dbReference type="InterPro" id="IPR001279">
    <property type="entry name" value="Metallo-B-lactamas"/>
</dbReference>